<keyword evidence="2" id="KW-0813">Transport</keyword>
<dbReference type="Proteomes" id="UP000031518">
    <property type="component" value="Unassembled WGS sequence"/>
</dbReference>
<organism evidence="8 9">
    <name type="scientific">Pyrinomonas methylaliphatogenes</name>
    <dbReference type="NCBI Taxonomy" id="454194"/>
    <lineage>
        <taxon>Bacteria</taxon>
        <taxon>Pseudomonadati</taxon>
        <taxon>Acidobacteriota</taxon>
        <taxon>Blastocatellia</taxon>
        <taxon>Blastocatellales</taxon>
        <taxon>Pyrinomonadaceae</taxon>
        <taxon>Pyrinomonas</taxon>
    </lineage>
</organism>
<dbReference type="Gene3D" id="2.60.40.1120">
    <property type="entry name" value="Carboxypeptidase-like, regulatory domain"/>
    <property type="match status" value="1"/>
</dbReference>
<dbReference type="AlphaFoldDB" id="A0A0B6WV13"/>
<dbReference type="EMBL" id="CBXV010000004">
    <property type="protein sequence ID" value="CDM65123.1"/>
    <property type="molecule type" value="Genomic_DNA"/>
</dbReference>
<dbReference type="PANTHER" id="PTHR30069:SF46">
    <property type="entry name" value="OAR PROTEIN"/>
    <property type="match status" value="1"/>
</dbReference>
<dbReference type="GO" id="GO:0009279">
    <property type="term" value="C:cell outer membrane"/>
    <property type="evidence" value="ECO:0007669"/>
    <property type="project" value="UniProtKB-SubCell"/>
</dbReference>
<reference evidence="8 9" key="2">
    <citation type="submission" date="2015-01" db="EMBL/GenBank/DDBJ databases">
        <title>Complete genome sequence of Pyrinomonas methylaliphatogenes type strain K22T.</title>
        <authorList>
            <person name="Lee K.C.Y."/>
            <person name="Power J.F."/>
            <person name="Dunfield P.F."/>
            <person name="Morgan X.C."/>
            <person name="Huttenhower C."/>
            <person name="Stott M.B."/>
        </authorList>
    </citation>
    <scope>NUCLEOTIDE SEQUENCE [LARGE SCALE GENOMIC DNA]</scope>
    <source>
        <strain evidence="8 9">K22</strain>
    </source>
</reference>
<dbReference type="InterPro" id="IPR036942">
    <property type="entry name" value="Beta-barrel_TonB_sf"/>
</dbReference>
<dbReference type="Pfam" id="PF25183">
    <property type="entry name" value="OMP_b-brl_4"/>
    <property type="match status" value="1"/>
</dbReference>
<evidence type="ECO:0000256" key="3">
    <source>
        <dbReference type="ARBA" id="ARBA00022452"/>
    </source>
</evidence>
<proteinExistence type="predicted"/>
<dbReference type="Gene3D" id="2.40.170.20">
    <property type="entry name" value="TonB-dependent receptor, beta-barrel domain"/>
    <property type="match status" value="1"/>
</dbReference>
<keyword evidence="9" id="KW-1185">Reference proteome</keyword>
<dbReference type="GO" id="GO:0015344">
    <property type="term" value="F:siderophore uptake transmembrane transporter activity"/>
    <property type="evidence" value="ECO:0007669"/>
    <property type="project" value="TreeGrafter"/>
</dbReference>
<keyword evidence="5" id="KW-0472">Membrane</keyword>
<dbReference type="InterPro" id="IPR057601">
    <property type="entry name" value="Oar-like_b-barrel"/>
</dbReference>
<dbReference type="PANTHER" id="PTHR30069">
    <property type="entry name" value="TONB-DEPENDENT OUTER MEMBRANE RECEPTOR"/>
    <property type="match status" value="1"/>
</dbReference>
<keyword evidence="3" id="KW-1134">Transmembrane beta strand</keyword>
<dbReference type="OrthoDB" id="97893at2"/>
<dbReference type="SUPFAM" id="SSF56935">
    <property type="entry name" value="Porins"/>
    <property type="match status" value="1"/>
</dbReference>
<evidence type="ECO:0000256" key="4">
    <source>
        <dbReference type="ARBA" id="ARBA00022692"/>
    </source>
</evidence>
<dbReference type="InterPro" id="IPR008969">
    <property type="entry name" value="CarboxyPept-like_regulatory"/>
</dbReference>
<keyword evidence="4" id="KW-0812">Transmembrane</keyword>
<name>A0A0B6WV13_9BACT</name>
<comment type="subcellular location">
    <subcellularLocation>
        <location evidence="1">Cell outer membrane</location>
        <topology evidence="1">Multi-pass membrane protein</topology>
    </subcellularLocation>
</comment>
<dbReference type="GO" id="GO:0044718">
    <property type="term" value="P:siderophore transmembrane transport"/>
    <property type="evidence" value="ECO:0007669"/>
    <property type="project" value="TreeGrafter"/>
</dbReference>
<evidence type="ECO:0000313" key="9">
    <source>
        <dbReference type="Proteomes" id="UP000031518"/>
    </source>
</evidence>
<reference evidence="8 9" key="1">
    <citation type="submission" date="2013-12" db="EMBL/GenBank/DDBJ databases">
        <authorList>
            <person name="Stott M."/>
        </authorList>
    </citation>
    <scope>NUCLEOTIDE SEQUENCE [LARGE SCALE GENOMIC DNA]</scope>
    <source>
        <strain evidence="8 9">K22</strain>
    </source>
</reference>
<sequence length="1173" mass="127458">MCRVVKRASCRTERRWGLRGRQWAAPLQGLVASLLLILSFHVGDAQVLYGTLTGTVTDPQGATVPGATVEVVNVGTGVAKNTTTNESGVYQFNDLQPGIYKVTIQAGSFQPFVQENVQINANTIRRIDVQLQLAGVTGSVTVAGSEIPMLQTDRGDVNYTLPSRQINDLPLFGSVGRNYQTMLLLIPGTSRSPGFVNNGSGEENSAAGNPQRSISYNVNGVSRLQNNTKIDGASVIYPWLPTNTVYVPPAEAIQEVNIVTNAFDAEQGLAGGAAVNVTIKSGGNDFHGAFWGYDTNSRFQSRRFFQPVNQTKIPKNILAQFGYALSGPVILPRFGEGGPAIWSGKNKLFFFTDLERTTQRNAAGGTATVAPAFLRPDANGNVNFTGTGITVYDPLSDPDPSKRTPFPNNTIPASRIDPAALELIKRLPLPNLPGLTNNYATTGVGQFNRTNVDVKINYNAGGKLTFFGRYSASPTLIIDPPVFGDAGGPAMNGGQLGTAPGLIQVVGLGATYTFSPTVVLDVNVGYTRQRLGAEAFDIGTNVGLNILRIPGTNGPDRLQGGTPAFFISGWTELGNTNTGNPFLFRDNNYVAAANLSWLKGTHSFRFGFDYMYPQLNHFQPQGGTFQTVRGSFSFTGNVTRRQGDAASLAESSQLHAWADFLLGMPTRAGKVDQLRNPNSVWWQQYALYARDHWQIGRRLTLTYGLRWERFPVPRKDHTGINRFDPDTGLVYTGGLDGVPFNSGVKSGPGQFLPRIGIAFRLDDRTVIRGGYGQSADPRPFQDMRNAYPVANIWEMPTAKFNGVDNSFLPVTTLRQGLINTSTPPNINAGIIPLPANVSTTTIPKTPMRKEIHSFNALIERELPWKFVAQIGYVGTRAVGQMGFININAGPPGTGDAGRPLFAKFGLTGDINMIMPYGTTTYDSMQLLVTRRLGGSLFGSAYTWSKAINYADNDGGPRIQYLPEKERNRGPASYDRTHNWQTYWVYDLPFGKGQRWAREGWASKLLGGFQLSGIMSVMSGLPIYIVQNTAPNLLAAGSGQVPNQLKSNIAILGGVGTSSQRGSAAGPWFDNTVLGINCTSNCAWAPENGPRFGTVGRNNLRGPGFFELDLSIYRTFYFTERVQFQLRAEALNATNHANFANPDANINSPTFGFITSTYGPNQSRQWRFGARLAF</sequence>
<evidence type="ECO:0000256" key="2">
    <source>
        <dbReference type="ARBA" id="ARBA00022448"/>
    </source>
</evidence>
<keyword evidence="8" id="KW-0675">Receptor</keyword>
<gene>
    <name evidence="8" type="ORF">PYK22_01121</name>
</gene>
<dbReference type="SUPFAM" id="SSF49464">
    <property type="entry name" value="Carboxypeptidase regulatory domain-like"/>
    <property type="match status" value="1"/>
</dbReference>
<evidence type="ECO:0000259" key="7">
    <source>
        <dbReference type="Pfam" id="PF25183"/>
    </source>
</evidence>
<feature type="domain" description="TonB-dependent transporter Oar-like beta-barrel" evidence="7">
    <location>
        <begin position="278"/>
        <end position="1164"/>
    </location>
</feature>
<dbReference type="Pfam" id="PF13620">
    <property type="entry name" value="CarboxypepD_reg"/>
    <property type="match status" value="1"/>
</dbReference>
<keyword evidence="6" id="KW-0998">Cell outer membrane</keyword>
<dbReference type="InterPro" id="IPR039426">
    <property type="entry name" value="TonB-dep_rcpt-like"/>
</dbReference>
<evidence type="ECO:0000256" key="1">
    <source>
        <dbReference type="ARBA" id="ARBA00004571"/>
    </source>
</evidence>
<evidence type="ECO:0000256" key="5">
    <source>
        <dbReference type="ARBA" id="ARBA00023136"/>
    </source>
</evidence>
<dbReference type="STRING" id="454194.PYK22_01121"/>
<evidence type="ECO:0000313" key="8">
    <source>
        <dbReference type="EMBL" id="CDM65123.1"/>
    </source>
</evidence>
<dbReference type="RefSeq" id="WP_083437633.1">
    <property type="nucleotide sequence ID" value="NZ_CBXV010000004.1"/>
</dbReference>
<evidence type="ECO:0000256" key="6">
    <source>
        <dbReference type="ARBA" id="ARBA00023237"/>
    </source>
</evidence>
<protein>
    <submittedName>
        <fullName evidence="8">Outer membrane receptor protein</fullName>
    </submittedName>
</protein>
<accession>A0A0B6WV13</accession>